<proteinExistence type="predicted"/>
<reference evidence="1 2" key="1">
    <citation type="submission" date="2014-04" db="EMBL/GenBank/DDBJ databases">
        <title>Comparative genomics and transcriptomics to identify genetic mechanisms underlying the emergence of carbapenem resistant Acinetobacter baumannii (CRAb).</title>
        <authorList>
            <person name="Harris A.D."/>
            <person name="Johnson K.J."/>
            <person name="George J."/>
            <person name="Nadendla S."/>
            <person name="Daugherty S.C."/>
            <person name="Parankush S."/>
            <person name="Sadzewicz L."/>
            <person name="Tallon L."/>
            <person name="Sengamalay N."/>
            <person name="Hazen T.H."/>
            <person name="Rasko D.A."/>
        </authorList>
    </citation>
    <scope>NUCLEOTIDE SEQUENCE [LARGE SCALE GENOMIC DNA]</scope>
    <source>
        <strain evidence="1 2">21072</strain>
    </source>
</reference>
<sequence>MAIPKAAIKLKRFSKAFPCERLFYWKVQESGRHGVLAILK</sequence>
<dbReference type="AlphaFoldDB" id="A0A062IWY1"/>
<organism evidence="1 2">
    <name type="scientific">Acinetobacter baumannii 21072</name>
    <dbReference type="NCBI Taxonomy" id="1310697"/>
    <lineage>
        <taxon>Bacteria</taxon>
        <taxon>Pseudomonadati</taxon>
        <taxon>Pseudomonadota</taxon>
        <taxon>Gammaproteobacteria</taxon>
        <taxon>Moraxellales</taxon>
        <taxon>Moraxellaceae</taxon>
        <taxon>Acinetobacter</taxon>
        <taxon>Acinetobacter calcoaceticus/baumannii complex</taxon>
    </lineage>
</organism>
<gene>
    <name evidence="1" type="ORF">J596_0067</name>
</gene>
<evidence type="ECO:0000313" key="1">
    <source>
        <dbReference type="EMBL" id="KCY23326.1"/>
    </source>
</evidence>
<name>A0A062IWY1_ACIBA</name>
<protein>
    <submittedName>
        <fullName evidence="1">Uncharacterized protein</fullName>
    </submittedName>
</protein>
<evidence type="ECO:0000313" key="2">
    <source>
        <dbReference type="Proteomes" id="UP000027327"/>
    </source>
</evidence>
<accession>A0A062IWY1</accession>
<dbReference type="Proteomes" id="UP000027327">
    <property type="component" value="Unassembled WGS sequence"/>
</dbReference>
<dbReference type="EMBL" id="JMOD01000001">
    <property type="protein sequence ID" value="KCY23326.1"/>
    <property type="molecule type" value="Genomic_DNA"/>
</dbReference>
<comment type="caution">
    <text evidence="1">The sequence shown here is derived from an EMBL/GenBank/DDBJ whole genome shotgun (WGS) entry which is preliminary data.</text>
</comment>